<proteinExistence type="predicted"/>
<gene>
    <name evidence="1" type="ORF">SAMN00120144_2659</name>
</gene>
<evidence type="ECO:0000313" key="2">
    <source>
        <dbReference type="Proteomes" id="UP000192266"/>
    </source>
</evidence>
<accession>A0A1W1VJR1</accession>
<dbReference type="STRING" id="645990.SAMN00120144_2659"/>
<dbReference type="EMBL" id="FWWW01000064">
    <property type="protein sequence ID" value="SMB93568.1"/>
    <property type="molecule type" value="Genomic_DNA"/>
</dbReference>
<evidence type="ECO:0000313" key="1">
    <source>
        <dbReference type="EMBL" id="SMB93568.1"/>
    </source>
</evidence>
<dbReference type="PROSITE" id="PS51257">
    <property type="entry name" value="PROKAR_LIPOPROTEIN"/>
    <property type="match status" value="1"/>
</dbReference>
<dbReference type="OrthoDB" id="949867at2"/>
<dbReference type="AlphaFoldDB" id="A0A1W1VJR1"/>
<name>A0A1W1VJR1_9BACT</name>
<protein>
    <submittedName>
        <fullName evidence="1">Uncharacterized protein</fullName>
    </submittedName>
</protein>
<keyword evidence="2" id="KW-1185">Reference proteome</keyword>
<sequence length="92" mass="10321">MKYILIIISTSLIGLSACKKEKNPLDTLPEATQTGANTVGWLQDGKAYQPTTNAFNSRAIIASRFSDGDIRVSFFHDNSKLNRFIVFNIRRL</sequence>
<dbReference type="Proteomes" id="UP000192266">
    <property type="component" value="Unassembled WGS sequence"/>
</dbReference>
<reference evidence="1 2" key="1">
    <citation type="submission" date="2017-04" db="EMBL/GenBank/DDBJ databases">
        <authorList>
            <person name="Afonso C.L."/>
            <person name="Miller P.J."/>
            <person name="Scott M.A."/>
            <person name="Spackman E."/>
            <person name="Goraichik I."/>
            <person name="Dimitrov K.M."/>
            <person name="Suarez D.L."/>
            <person name="Swayne D.E."/>
        </authorList>
    </citation>
    <scope>NUCLEOTIDE SEQUENCE [LARGE SCALE GENOMIC DNA]</scope>
    <source>
        <strain evidence="1 2">DSM 11622</strain>
    </source>
</reference>
<dbReference type="RefSeq" id="WP_084444934.1">
    <property type="nucleotide sequence ID" value="NZ_FWWW01000064.1"/>
</dbReference>
<organism evidence="1 2">
    <name type="scientific">Hymenobacter roseosalivarius DSM 11622</name>
    <dbReference type="NCBI Taxonomy" id="645990"/>
    <lineage>
        <taxon>Bacteria</taxon>
        <taxon>Pseudomonadati</taxon>
        <taxon>Bacteroidota</taxon>
        <taxon>Cytophagia</taxon>
        <taxon>Cytophagales</taxon>
        <taxon>Hymenobacteraceae</taxon>
        <taxon>Hymenobacter</taxon>
    </lineage>
</organism>